<evidence type="ECO:0000313" key="3">
    <source>
        <dbReference type="Proteomes" id="UP001314170"/>
    </source>
</evidence>
<accession>A0AAV1SFT5</accession>
<dbReference type="PANTHER" id="PTHR33566">
    <property type="entry name" value="EN/SPM-LIKE TRANSPOSON-RELATED"/>
    <property type="match status" value="1"/>
</dbReference>
<dbReference type="EMBL" id="CAWUPB010001173">
    <property type="protein sequence ID" value="CAK7348709.1"/>
    <property type="molecule type" value="Genomic_DNA"/>
</dbReference>
<feature type="coiled-coil region" evidence="1">
    <location>
        <begin position="45"/>
        <end position="72"/>
    </location>
</feature>
<organism evidence="2 3">
    <name type="scientific">Dovyalis caffra</name>
    <dbReference type="NCBI Taxonomy" id="77055"/>
    <lineage>
        <taxon>Eukaryota</taxon>
        <taxon>Viridiplantae</taxon>
        <taxon>Streptophyta</taxon>
        <taxon>Embryophyta</taxon>
        <taxon>Tracheophyta</taxon>
        <taxon>Spermatophyta</taxon>
        <taxon>Magnoliopsida</taxon>
        <taxon>eudicotyledons</taxon>
        <taxon>Gunneridae</taxon>
        <taxon>Pentapetalae</taxon>
        <taxon>rosids</taxon>
        <taxon>fabids</taxon>
        <taxon>Malpighiales</taxon>
        <taxon>Salicaceae</taxon>
        <taxon>Flacourtieae</taxon>
        <taxon>Dovyalis</taxon>
    </lineage>
</organism>
<protein>
    <submittedName>
        <fullName evidence="2">Uncharacterized protein</fullName>
    </submittedName>
</protein>
<evidence type="ECO:0000256" key="1">
    <source>
        <dbReference type="SAM" id="Coils"/>
    </source>
</evidence>
<evidence type="ECO:0000313" key="2">
    <source>
        <dbReference type="EMBL" id="CAK7348709.1"/>
    </source>
</evidence>
<name>A0AAV1SFT5_9ROSI</name>
<keyword evidence="1" id="KW-0175">Coiled coil</keyword>
<comment type="caution">
    <text evidence="2">The sequence shown here is derived from an EMBL/GenBank/DDBJ whole genome shotgun (WGS) entry which is preliminary data.</text>
</comment>
<dbReference type="PANTHER" id="PTHR33566:SF9">
    <property type="entry name" value="DEFECTIVE IN MERISTEM SILENCING PROTEIN"/>
    <property type="match status" value="1"/>
</dbReference>
<keyword evidence="3" id="KW-1185">Reference proteome</keyword>
<dbReference type="AlphaFoldDB" id="A0AAV1SFT5"/>
<reference evidence="2 3" key="1">
    <citation type="submission" date="2024-01" db="EMBL/GenBank/DDBJ databases">
        <authorList>
            <person name="Waweru B."/>
        </authorList>
    </citation>
    <scope>NUCLEOTIDE SEQUENCE [LARGE SCALE GENOMIC DNA]</scope>
</reference>
<gene>
    <name evidence="2" type="ORF">DCAF_LOCUS21413</name>
</gene>
<sequence length="382" mass="42940">MSHVGELGSPRLSVIDWASKNHVDFEFLLFIWDYASQNYHGSVNFESLRKDIKRHEDNLKFLKSQANHLDEYILDLQGAANENGALHPEDKLIEQILHQERSAAGILCKVKSYHAMQASNLSWTKDVLGIVATLARVDNDNLSRLLSEYLGLETMLGIVCKTFDGIKALEKYDREGKINSIAGLHGLGSSIGRKIDGRFTAICVEDLRHKPHLLPNTGGFMANDPQKKLALLKPKLLNGKCPSGFIDFAVNMVILDDRNLFCVTASGHGLRETLFYNLFSYLQVYNTRTDMLSALPCITHGALSLDGGMIKKNGLFVLGSRENFEVKFPVISSRPDLFSNYSQIEDGIRKLRWQQHHIEQDMLREQQLLDKARAVSSGKLQA</sequence>
<dbReference type="Proteomes" id="UP001314170">
    <property type="component" value="Unassembled WGS sequence"/>
</dbReference>
<proteinExistence type="predicted"/>